<sequence length="214" mass="21772">MHVACLHTVESNIAVFDAAATALGIDGLTLSHTVRPDLLQRAEEEGALTTPIRDEAARALEALSRSADAVLLTCSTLGPASAAARQAASPVLRVDEALAVEALAAGGNLVVLCAAPTTMEPTRALFAHIAEPSGRDFAILLVEGAWDKRKAGDLDGYLGDIAAAIDRAYAQGADHVALAQATMAAAAERTAAGPRAFTSPSAGLLAAVKAAQAR</sequence>
<organism evidence="1 2">
    <name type="scientific">Martelella alba</name>
    <dbReference type="NCBI Taxonomy" id="2590451"/>
    <lineage>
        <taxon>Bacteria</taxon>
        <taxon>Pseudomonadati</taxon>
        <taxon>Pseudomonadota</taxon>
        <taxon>Alphaproteobacteria</taxon>
        <taxon>Hyphomicrobiales</taxon>
        <taxon>Aurantimonadaceae</taxon>
        <taxon>Martelella</taxon>
    </lineage>
</organism>
<dbReference type="Proteomes" id="UP000318801">
    <property type="component" value="Unassembled WGS sequence"/>
</dbReference>
<evidence type="ECO:0000313" key="1">
    <source>
        <dbReference type="EMBL" id="TPW31856.1"/>
    </source>
</evidence>
<dbReference type="Pfam" id="PF01177">
    <property type="entry name" value="Asp_Glu_race"/>
    <property type="match status" value="1"/>
</dbReference>
<accession>A0A506UEI2</accession>
<dbReference type="EMBL" id="VHLG01000003">
    <property type="protein sequence ID" value="TPW31856.1"/>
    <property type="molecule type" value="Genomic_DNA"/>
</dbReference>
<dbReference type="GO" id="GO:0047661">
    <property type="term" value="F:amino-acid racemase activity"/>
    <property type="evidence" value="ECO:0007669"/>
    <property type="project" value="InterPro"/>
</dbReference>
<dbReference type="OrthoDB" id="6497321at2"/>
<proteinExistence type="predicted"/>
<evidence type="ECO:0000313" key="2">
    <source>
        <dbReference type="Proteomes" id="UP000318801"/>
    </source>
</evidence>
<gene>
    <name evidence="1" type="ORF">FJU08_08685</name>
</gene>
<reference evidence="1 2" key="1">
    <citation type="submission" date="2019-06" db="EMBL/GenBank/DDBJ databases">
        <authorList>
            <person name="Li M."/>
        </authorList>
    </citation>
    <scope>NUCLEOTIDE SEQUENCE [LARGE SCALE GENOMIC DNA]</scope>
    <source>
        <strain evidence="1 2">BGMRC2036</strain>
    </source>
</reference>
<dbReference type="AlphaFoldDB" id="A0A506UEI2"/>
<dbReference type="InterPro" id="IPR015942">
    <property type="entry name" value="Asp/Glu/hydantoin_racemase"/>
</dbReference>
<name>A0A506UEI2_9HYPH</name>
<dbReference type="RefSeq" id="WP_141148576.1">
    <property type="nucleotide sequence ID" value="NZ_VHLG01000003.1"/>
</dbReference>
<comment type="caution">
    <text evidence="1">The sequence shown here is derived from an EMBL/GenBank/DDBJ whole genome shotgun (WGS) entry which is preliminary data.</text>
</comment>
<keyword evidence="2" id="KW-1185">Reference proteome</keyword>
<protein>
    <submittedName>
        <fullName evidence="1">Asp/Glu racemase</fullName>
    </submittedName>
</protein>